<dbReference type="PROSITE" id="PS01009">
    <property type="entry name" value="CRISP_1"/>
    <property type="match status" value="1"/>
</dbReference>
<proteinExistence type="predicted"/>
<dbReference type="InterPro" id="IPR014044">
    <property type="entry name" value="CAP_dom"/>
</dbReference>
<dbReference type="Pfam" id="PF00188">
    <property type="entry name" value="CAP"/>
    <property type="match status" value="1"/>
</dbReference>
<dbReference type="EMBL" id="JAODUP010000234">
    <property type="protein sequence ID" value="KAK2155662.1"/>
    <property type="molecule type" value="Genomic_DNA"/>
</dbReference>
<dbReference type="InterPro" id="IPR018244">
    <property type="entry name" value="Allrgn_V5/Tpx1_CS"/>
</dbReference>
<dbReference type="PANTHER" id="PTHR10334">
    <property type="entry name" value="CYSTEINE-RICH SECRETORY PROTEIN-RELATED"/>
    <property type="match status" value="1"/>
</dbReference>
<dbReference type="GO" id="GO:0005576">
    <property type="term" value="C:extracellular region"/>
    <property type="evidence" value="ECO:0007669"/>
    <property type="project" value="InterPro"/>
</dbReference>
<dbReference type="SUPFAM" id="SSF55797">
    <property type="entry name" value="PR-1-like"/>
    <property type="match status" value="1"/>
</dbReference>
<evidence type="ECO:0000259" key="1">
    <source>
        <dbReference type="SMART" id="SM00198"/>
    </source>
</evidence>
<dbReference type="AlphaFoldDB" id="A0AAD9N3D3"/>
<sequence>MRPILLLHAWLRVNHFIPHQTCTSQPPSNDDGSKVTRKEIDVNRNDIGFDKTSSHFGGEPPYVTDQDYFHKQMADILCLAVFSVFAAHASGAAVKRSIEIQLTIKQQQTIVDVHNELRGKEGAADMQPLVWNYELAEMAQEYANRCTGRHGNPYRVPPPFQHIGQNIWMASYAVPDNIRQVVDKWFSEKSDYTLSNNSCKPSKACGHYTQLVWAETTDIGCGYADCKDKIGWNLVYCNYGPAGNLVGKKPYQPGPPCTKCASGKMWCYRDLCA</sequence>
<comment type="caution">
    <text evidence="2">The sequence shown here is derived from an EMBL/GenBank/DDBJ whole genome shotgun (WGS) entry which is preliminary data.</text>
</comment>
<dbReference type="PRINTS" id="PR00837">
    <property type="entry name" value="V5TPXLIKE"/>
</dbReference>
<name>A0AAD9N3D3_9ANNE</name>
<evidence type="ECO:0000313" key="2">
    <source>
        <dbReference type="EMBL" id="KAK2155662.1"/>
    </source>
</evidence>
<dbReference type="InterPro" id="IPR001283">
    <property type="entry name" value="CRISP-related"/>
</dbReference>
<gene>
    <name evidence="2" type="ORF">LSH36_234g00028</name>
</gene>
<accession>A0AAD9N3D3</accession>
<dbReference type="Gene3D" id="3.40.33.10">
    <property type="entry name" value="CAP"/>
    <property type="match status" value="1"/>
</dbReference>
<dbReference type="SMART" id="SM00198">
    <property type="entry name" value="SCP"/>
    <property type="match status" value="1"/>
</dbReference>
<reference evidence="2" key="1">
    <citation type="journal article" date="2023" name="Mol. Biol. Evol.">
        <title>Third-Generation Sequencing Reveals the Adaptive Role of the Epigenome in Three Deep-Sea Polychaetes.</title>
        <authorList>
            <person name="Perez M."/>
            <person name="Aroh O."/>
            <person name="Sun Y."/>
            <person name="Lan Y."/>
            <person name="Juniper S.K."/>
            <person name="Young C.R."/>
            <person name="Angers B."/>
            <person name="Qian P.Y."/>
        </authorList>
    </citation>
    <scope>NUCLEOTIDE SEQUENCE</scope>
    <source>
        <strain evidence="2">P08H-3</strain>
    </source>
</reference>
<keyword evidence="3" id="KW-1185">Reference proteome</keyword>
<protein>
    <recommendedName>
        <fullName evidence="1">SCP domain-containing protein</fullName>
    </recommendedName>
</protein>
<dbReference type="PROSITE" id="PS01010">
    <property type="entry name" value="CRISP_2"/>
    <property type="match status" value="1"/>
</dbReference>
<feature type="domain" description="SCP" evidence="1">
    <location>
        <begin position="105"/>
        <end position="247"/>
    </location>
</feature>
<dbReference type="InterPro" id="IPR035940">
    <property type="entry name" value="CAP_sf"/>
</dbReference>
<evidence type="ECO:0000313" key="3">
    <source>
        <dbReference type="Proteomes" id="UP001208570"/>
    </source>
</evidence>
<dbReference type="Proteomes" id="UP001208570">
    <property type="component" value="Unassembled WGS sequence"/>
</dbReference>
<organism evidence="2 3">
    <name type="scientific">Paralvinella palmiformis</name>
    <dbReference type="NCBI Taxonomy" id="53620"/>
    <lineage>
        <taxon>Eukaryota</taxon>
        <taxon>Metazoa</taxon>
        <taxon>Spiralia</taxon>
        <taxon>Lophotrochozoa</taxon>
        <taxon>Annelida</taxon>
        <taxon>Polychaeta</taxon>
        <taxon>Sedentaria</taxon>
        <taxon>Canalipalpata</taxon>
        <taxon>Terebellida</taxon>
        <taxon>Terebelliformia</taxon>
        <taxon>Alvinellidae</taxon>
        <taxon>Paralvinella</taxon>
    </lineage>
</organism>